<dbReference type="Proteomes" id="UP000178168">
    <property type="component" value="Unassembled WGS sequence"/>
</dbReference>
<organism evidence="2 3">
    <name type="scientific">Candidatus Yonathbacteria bacterium RIFOXYD1_FULL_52_36</name>
    <dbReference type="NCBI Taxonomy" id="1802730"/>
    <lineage>
        <taxon>Bacteria</taxon>
        <taxon>Candidatus Yonathiibacteriota</taxon>
    </lineage>
</organism>
<evidence type="ECO:0000313" key="3">
    <source>
        <dbReference type="Proteomes" id="UP000178168"/>
    </source>
</evidence>
<dbReference type="EMBL" id="MHUZ01000005">
    <property type="protein sequence ID" value="OHA86278.1"/>
    <property type="molecule type" value="Genomic_DNA"/>
</dbReference>
<dbReference type="InterPro" id="IPR025285">
    <property type="entry name" value="DUF4145"/>
</dbReference>
<accession>A0A1G2SNK6</accession>
<comment type="caution">
    <text evidence="2">The sequence shown here is derived from an EMBL/GenBank/DDBJ whole genome shotgun (WGS) entry which is preliminary data.</text>
</comment>
<feature type="domain" description="DUF4145" evidence="1">
    <location>
        <begin position="86"/>
        <end position="167"/>
    </location>
</feature>
<proteinExistence type="predicted"/>
<evidence type="ECO:0000313" key="2">
    <source>
        <dbReference type="EMBL" id="OHA86278.1"/>
    </source>
</evidence>
<dbReference type="STRING" id="1802730.A2591_01810"/>
<protein>
    <recommendedName>
        <fullName evidence="1">DUF4145 domain-containing protein</fullName>
    </recommendedName>
</protein>
<sequence>MPKTPFTAPYLNGKAFNCPNCGAYAKQDWAEHWHNNTKDVDGLATSLCDQCNNFSIWRYITLLYPQTSSVETPSHDLPADVKQDYEEAAQIFRQSPRAAAALLRLAIQKLCAHLGGTGENLNDDIAKLVKEGLPIRVQQMLDTVRVIGNHSVHAGVIDLNDNPQVAEALFRLVNIIAEKMITEPKEIDVLYETLPEADRRNIAKRDKQVHD</sequence>
<dbReference type="Pfam" id="PF13643">
    <property type="entry name" value="DUF4145"/>
    <property type="match status" value="1"/>
</dbReference>
<reference evidence="2 3" key="1">
    <citation type="journal article" date="2016" name="Nat. Commun.">
        <title>Thousands of microbial genomes shed light on interconnected biogeochemical processes in an aquifer system.</title>
        <authorList>
            <person name="Anantharaman K."/>
            <person name="Brown C.T."/>
            <person name="Hug L.A."/>
            <person name="Sharon I."/>
            <person name="Castelle C.J."/>
            <person name="Probst A.J."/>
            <person name="Thomas B.C."/>
            <person name="Singh A."/>
            <person name="Wilkins M.J."/>
            <person name="Karaoz U."/>
            <person name="Brodie E.L."/>
            <person name="Williams K.H."/>
            <person name="Hubbard S.S."/>
            <person name="Banfield J.F."/>
        </authorList>
    </citation>
    <scope>NUCLEOTIDE SEQUENCE [LARGE SCALE GENOMIC DNA]</scope>
</reference>
<evidence type="ECO:0000259" key="1">
    <source>
        <dbReference type="Pfam" id="PF13643"/>
    </source>
</evidence>
<dbReference type="AlphaFoldDB" id="A0A1G2SNK6"/>
<gene>
    <name evidence="2" type="ORF">A2591_01810</name>
</gene>
<name>A0A1G2SNK6_9BACT</name>